<keyword evidence="3" id="KW-1185">Reference proteome</keyword>
<feature type="compositionally biased region" description="Polar residues" evidence="1">
    <location>
        <begin position="297"/>
        <end position="311"/>
    </location>
</feature>
<dbReference type="Proteomes" id="UP000261284">
    <property type="component" value="Unassembled WGS sequence"/>
</dbReference>
<feature type="compositionally biased region" description="Basic and acidic residues" evidence="1">
    <location>
        <begin position="281"/>
        <end position="294"/>
    </location>
</feature>
<feature type="compositionally biased region" description="Basic and acidic residues" evidence="1">
    <location>
        <begin position="317"/>
        <end position="327"/>
    </location>
</feature>
<organism evidence="2 3">
    <name type="scientific">Deminuibacter soli</name>
    <dbReference type="NCBI Taxonomy" id="2291815"/>
    <lineage>
        <taxon>Bacteria</taxon>
        <taxon>Pseudomonadati</taxon>
        <taxon>Bacteroidota</taxon>
        <taxon>Chitinophagia</taxon>
        <taxon>Chitinophagales</taxon>
        <taxon>Chitinophagaceae</taxon>
        <taxon>Deminuibacter</taxon>
    </lineage>
</organism>
<dbReference type="AlphaFoldDB" id="A0A3E1NCS2"/>
<protein>
    <submittedName>
        <fullName evidence="2">Uncharacterized protein</fullName>
    </submittedName>
</protein>
<name>A0A3E1NCS2_9BACT</name>
<proteinExistence type="predicted"/>
<evidence type="ECO:0000313" key="3">
    <source>
        <dbReference type="Proteomes" id="UP000261284"/>
    </source>
</evidence>
<reference evidence="2 3" key="1">
    <citation type="submission" date="2018-08" db="EMBL/GenBank/DDBJ databases">
        <title>Chitinophagaceae sp. K23C18032701, a novel bacterium isolated from forest soil.</title>
        <authorList>
            <person name="Wang C."/>
        </authorList>
    </citation>
    <scope>NUCLEOTIDE SEQUENCE [LARGE SCALE GENOMIC DNA]</scope>
    <source>
        <strain evidence="2 3">K23C18032701</strain>
    </source>
</reference>
<dbReference type="EMBL" id="QTJU01000018">
    <property type="protein sequence ID" value="RFM25614.1"/>
    <property type="molecule type" value="Genomic_DNA"/>
</dbReference>
<evidence type="ECO:0000313" key="2">
    <source>
        <dbReference type="EMBL" id="RFM25614.1"/>
    </source>
</evidence>
<sequence length="327" mass="38032">MCTSAQRLSKPDRQRLTVLEDTLKKLGQQMIYDVEASRRFAADSSFIRTLVKALHTPYSFDYDFDSVQTVSTLYAPDTTFRVFTWQFQRDDDYYRQRGAIQMKTADGSLKLFPLIDMSDFTQNPVDSVRSNLNWIGAIYYGIVMKKAGAKKYYTLLGFDDNNMRSTKKWIDVLTFDEAGNPHFGGQYFDYKNDSLKPAQPAYRFCLEYKKEGRARMAYDPEMDMIIFDHLVSEDNNQSKRYTLIPDGDYEGFKWQNGHWAHVSKVFTYKLTDGHAPQPTILKDDEGKSDEKKLLEQSLKNMQKAQPANQSKKFQKNQRTDPRQGTEN</sequence>
<accession>A0A3E1NCS2</accession>
<comment type="caution">
    <text evidence="2">The sequence shown here is derived from an EMBL/GenBank/DDBJ whole genome shotgun (WGS) entry which is preliminary data.</text>
</comment>
<evidence type="ECO:0000256" key="1">
    <source>
        <dbReference type="SAM" id="MobiDB-lite"/>
    </source>
</evidence>
<feature type="region of interest" description="Disordered" evidence="1">
    <location>
        <begin position="277"/>
        <end position="327"/>
    </location>
</feature>
<gene>
    <name evidence="2" type="ORF">DXN05_24060</name>
</gene>